<feature type="transmembrane region" description="Helical" evidence="2">
    <location>
        <begin position="95"/>
        <end position="115"/>
    </location>
</feature>
<evidence type="ECO:0000256" key="1">
    <source>
        <dbReference type="SAM" id="MobiDB-lite"/>
    </source>
</evidence>
<proteinExistence type="predicted"/>
<feature type="transmembrane region" description="Helical" evidence="2">
    <location>
        <begin position="12"/>
        <end position="35"/>
    </location>
</feature>
<keyword evidence="2" id="KW-1133">Transmembrane helix</keyword>
<evidence type="ECO:0000256" key="2">
    <source>
        <dbReference type="SAM" id="Phobius"/>
    </source>
</evidence>
<feature type="transmembrane region" description="Helical" evidence="2">
    <location>
        <begin position="268"/>
        <end position="290"/>
    </location>
</feature>
<keyword evidence="4" id="KW-1185">Reference proteome</keyword>
<evidence type="ECO:0000313" key="3">
    <source>
        <dbReference type="EMBL" id="MFD2091748.1"/>
    </source>
</evidence>
<dbReference type="PROSITE" id="PS51257">
    <property type="entry name" value="PROKAR_LIPOPROTEIN"/>
    <property type="match status" value="1"/>
</dbReference>
<dbReference type="RefSeq" id="WP_376874328.1">
    <property type="nucleotide sequence ID" value="NZ_JBHUHP010000009.1"/>
</dbReference>
<evidence type="ECO:0008006" key="5">
    <source>
        <dbReference type="Google" id="ProtNLM"/>
    </source>
</evidence>
<sequence length="414" mass="44777">MQSRSARRPWWAIGFLTLGGLWMLFVGCLFLTGYWTTVTVTGGSVEGFCDVVWEDPAGQRHDGESDCYNEPPGSRFEVRVSGWPDAGEPTLTETYVGMGLVFGLPPFALGGGWLLHLARRRHEEPTPDLMTPPAARNGYGPALSTARTAAALRRATRRARRFLALGVAGWSAAVLIMVVQSDSDTSLRDTATTTVGTLASVDYDAPPIPGGASVRFTADGETRTHYVWLGADADDYVAGQEVFVVYDPDHLDRFTIDDSQYAPAWTHWLLGPVLVVAVAGAFLGVSLMAARARMRRVLATRVWAPVRVRVSYDEDRVVLTTADAAVWCSVGKADWPEPPDDATASDAWCASDGARAVFSPDLGSPLVLARLRTEGPIRRLARARTGQASGCAEAFHPPAPIASGDSWESRGRRE</sequence>
<dbReference type="Proteomes" id="UP001597402">
    <property type="component" value="Unassembled WGS sequence"/>
</dbReference>
<accession>A0ABW4XAU2</accession>
<gene>
    <name evidence="3" type="ORF">ACFSHS_09195</name>
</gene>
<feature type="region of interest" description="Disordered" evidence="1">
    <location>
        <begin position="389"/>
        <end position="414"/>
    </location>
</feature>
<feature type="transmembrane region" description="Helical" evidence="2">
    <location>
        <begin position="162"/>
        <end position="179"/>
    </location>
</feature>
<protein>
    <recommendedName>
        <fullName evidence="5">DUF3592 domain-containing protein</fullName>
    </recommendedName>
</protein>
<dbReference type="EMBL" id="JBHUHP010000009">
    <property type="protein sequence ID" value="MFD2091748.1"/>
    <property type="molecule type" value="Genomic_DNA"/>
</dbReference>
<reference evidence="4" key="1">
    <citation type="journal article" date="2019" name="Int. J. Syst. Evol. Microbiol.">
        <title>The Global Catalogue of Microorganisms (GCM) 10K type strain sequencing project: providing services to taxonomists for standard genome sequencing and annotation.</title>
        <authorList>
            <consortium name="The Broad Institute Genomics Platform"/>
            <consortium name="The Broad Institute Genome Sequencing Center for Infectious Disease"/>
            <person name="Wu L."/>
            <person name="Ma J."/>
        </authorList>
    </citation>
    <scope>NUCLEOTIDE SEQUENCE [LARGE SCALE GENOMIC DNA]</scope>
    <source>
        <strain evidence="4">JCM 3338</strain>
    </source>
</reference>
<keyword evidence="2" id="KW-0812">Transmembrane</keyword>
<evidence type="ECO:0000313" key="4">
    <source>
        <dbReference type="Proteomes" id="UP001597402"/>
    </source>
</evidence>
<keyword evidence="2" id="KW-0472">Membrane</keyword>
<name>A0ABW4XAU2_9ACTN</name>
<organism evidence="3 4">
    <name type="scientific">Blastococcus deserti</name>
    <dbReference type="NCBI Taxonomy" id="2259033"/>
    <lineage>
        <taxon>Bacteria</taxon>
        <taxon>Bacillati</taxon>
        <taxon>Actinomycetota</taxon>
        <taxon>Actinomycetes</taxon>
        <taxon>Geodermatophilales</taxon>
        <taxon>Geodermatophilaceae</taxon>
        <taxon>Blastococcus</taxon>
    </lineage>
</organism>
<comment type="caution">
    <text evidence="3">The sequence shown here is derived from an EMBL/GenBank/DDBJ whole genome shotgun (WGS) entry which is preliminary data.</text>
</comment>